<gene>
    <name evidence="3" type="ORF">DS742_27890</name>
    <name evidence="2" type="ORF">LAD12857_42640</name>
</gene>
<accession>A0A3E2N3U9</accession>
<reference evidence="3 4" key="1">
    <citation type="submission" date="2018-07" db="EMBL/GenBank/DDBJ databases">
        <title>New species, Clostridium PI-S10-A1B.</title>
        <authorList>
            <person name="Krishna G."/>
            <person name="Summeta K."/>
            <person name="Shikha S."/>
            <person name="Prabhu P.B."/>
            <person name="Suresh K."/>
        </authorList>
    </citation>
    <scope>NUCLEOTIDE SEQUENCE [LARGE SCALE GENOMIC DNA]</scope>
    <source>
        <strain evidence="3 4">PI-S10-A1B</strain>
    </source>
</reference>
<reference evidence="2 5" key="2">
    <citation type="journal article" date="2024" name="Int. J. Syst. Evol. Microbiol.">
        <title>Lacrimispora brassicae sp. nov. isolated from fermented cabbage, and proposal of Clostridium indicum Gundawar et al. 2019 and Clostridium methoxybenzovorans Mechichi et al. 1999 as heterotypic synonyms of Lacrimispora amygdalina (Parshina et al. 2003) Haas and Blanchard 2020 and Lacrimispora indolis (McClung and McCoy 1957) Haas and Blanchard 2020, respectively.</title>
        <authorList>
            <person name="Kobayashi H."/>
            <person name="Tanizawa Y."/>
            <person name="Sakamoto M."/>
            <person name="Ohkuma M."/>
            <person name="Tohno M."/>
        </authorList>
    </citation>
    <scope>NUCLEOTIDE SEQUENCE [LARGE SCALE GENOMIC DNA]</scope>
    <source>
        <strain evidence="2 5">DSM 12857</strain>
    </source>
</reference>
<sequence>MNEKNAFFCSIMSSNKNRRGGDKIFTAIAFIVIGLFLMLMPYEKFLEIFPAAKSKKMIKVLGGFFLIFGFGYIVLTLIV</sequence>
<dbReference type="OrthoDB" id="10006087at2"/>
<organism evidence="3 4">
    <name type="scientific">Lacrimispora amygdalina</name>
    <dbReference type="NCBI Taxonomy" id="253257"/>
    <lineage>
        <taxon>Bacteria</taxon>
        <taxon>Bacillati</taxon>
        <taxon>Bacillota</taxon>
        <taxon>Clostridia</taxon>
        <taxon>Lachnospirales</taxon>
        <taxon>Lachnospiraceae</taxon>
        <taxon>Lacrimispora</taxon>
    </lineage>
</organism>
<evidence type="ECO:0008006" key="6">
    <source>
        <dbReference type="Google" id="ProtNLM"/>
    </source>
</evidence>
<evidence type="ECO:0000313" key="4">
    <source>
        <dbReference type="Proteomes" id="UP000260680"/>
    </source>
</evidence>
<comment type="caution">
    <text evidence="3">The sequence shown here is derived from an EMBL/GenBank/DDBJ whole genome shotgun (WGS) entry which is preliminary data.</text>
</comment>
<keyword evidence="1" id="KW-0472">Membrane</keyword>
<evidence type="ECO:0000313" key="5">
    <source>
        <dbReference type="Proteomes" id="UP001419084"/>
    </source>
</evidence>
<dbReference type="RefSeq" id="WP_117420170.1">
    <property type="nucleotide sequence ID" value="NZ_QOHO01000131.1"/>
</dbReference>
<evidence type="ECO:0000313" key="2">
    <source>
        <dbReference type="EMBL" id="GLB32341.1"/>
    </source>
</evidence>
<protein>
    <recommendedName>
        <fullName evidence="6">DUF3953 domain-containing protein</fullName>
    </recommendedName>
</protein>
<feature type="transmembrane region" description="Helical" evidence="1">
    <location>
        <begin position="60"/>
        <end position="78"/>
    </location>
</feature>
<dbReference type="EMBL" id="QOHO01000131">
    <property type="protein sequence ID" value="RFZ75645.1"/>
    <property type="molecule type" value="Genomic_DNA"/>
</dbReference>
<name>A0A3E2N3U9_9FIRM</name>
<evidence type="ECO:0000313" key="3">
    <source>
        <dbReference type="EMBL" id="RFZ75645.1"/>
    </source>
</evidence>
<feature type="transmembrane region" description="Helical" evidence="1">
    <location>
        <begin position="24"/>
        <end position="40"/>
    </location>
</feature>
<dbReference type="Proteomes" id="UP001419084">
    <property type="component" value="Unassembled WGS sequence"/>
</dbReference>
<proteinExistence type="predicted"/>
<evidence type="ECO:0000256" key="1">
    <source>
        <dbReference type="SAM" id="Phobius"/>
    </source>
</evidence>
<dbReference type="EMBL" id="BRPJ01000090">
    <property type="protein sequence ID" value="GLB32341.1"/>
    <property type="molecule type" value="Genomic_DNA"/>
</dbReference>
<keyword evidence="1" id="KW-0812">Transmembrane</keyword>
<dbReference type="AlphaFoldDB" id="A0A3E2N3U9"/>
<keyword evidence="1" id="KW-1133">Transmembrane helix</keyword>
<dbReference type="Proteomes" id="UP000260680">
    <property type="component" value="Unassembled WGS sequence"/>
</dbReference>
<keyword evidence="5" id="KW-1185">Reference proteome</keyword>